<evidence type="ECO:0000313" key="1">
    <source>
        <dbReference type="EMBL" id="VAX37139.1"/>
    </source>
</evidence>
<dbReference type="EMBL" id="UOGL01000104">
    <property type="protein sequence ID" value="VAX37139.1"/>
    <property type="molecule type" value="Genomic_DNA"/>
</dbReference>
<dbReference type="Pfam" id="PF01112">
    <property type="entry name" value="Asparaginase_2"/>
    <property type="match status" value="1"/>
</dbReference>
<dbReference type="PANTHER" id="PTHR10188">
    <property type="entry name" value="L-ASPARAGINASE"/>
    <property type="match status" value="1"/>
</dbReference>
<feature type="non-terminal residue" evidence="1">
    <location>
        <position position="1"/>
    </location>
</feature>
<reference evidence="1" key="1">
    <citation type="submission" date="2018-06" db="EMBL/GenBank/DDBJ databases">
        <authorList>
            <person name="Zhirakovskaya E."/>
        </authorList>
    </citation>
    <scope>NUCLEOTIDE SEQUENCE</scope>
</reference>
<dbReference type="AlphaFoldDB" id="A0A3B1D4P7"/>
<sequence>RYPAAIAKLVMEQTDHQLLVGEGAVQFARTHGFPEENLLTEKARKIWLYWKQTRSTDDDWLPPLFETLDDDVREFFEKTGHVAKGELKSQTNDVSPAKRKIERPTGTIHSACINSQGDISATTTTSGLAFKIPGRVADSAIVGAGLYVDNNIGSCGSTGRGEVNLLNCSSVVAVELMAGGISPEEAGMEILQRIAKRTEDRYRDTEGRPDFQINFYLLDKQGNHAGVSMWGPKQFAITDKNGTRLEEAKCLYERVT</sequence>
<dbReference type="GO" id="GO:0003948">
    <property type="term" value="F:N4-(beta-N-acetylglucosaminyl)-L-asparaginase activity"/>
    <property type="evidence" value="ECO:0007669"/>
    <property type="project" value="TreeGrafter"/>
</dbReference>
<proteinExistence type="predicted"/>
<dbReference type="InterPro" id="IPR029055">
    <property type="entry name" value="Ntn_hydrolases_N"/>
</dbReference>
<dbReference type="Gene3D" id="3.60.20.30">
    <property type="entry name" value="(Glycosyl)asparaginase"/>
    <property type="match status" value="1"/>
</dbReference>
<dbReference type="SUPFAM" id="SSF56235">
    <property type="entry name" value="N-terminal nucleophile aminohydrolases (Ntn hydrolases)"/>
    <property type="match status" value="1"/>
</dbReference>
<gene>
    <name evidence="1" type="ORF">MNBD_PLANCTO02-242</name>
</gene>
<protein>
    <submittedName>
        <fullName evidence="1">N4-(Beta-N-acetylglucosaminyl)-L-asparaginase, putative</fullName>
    </submittedName>
</protein>
<dbReference type="InterPro" id="IPR000246">
    <property type="entry name" value="Peptidase_T2"/>
</dbReference>
<accession>A0A3B1D4P7</accession>
<dbReference type="GO" id="GO:0005737">
    <property type="term" value="C:cytoplasm"/>
    <property type="evidence" value="ECO:0007669"/>
    <property type="project" value="TreeGrafter"/>
</dbReference>
<name>A0A3B1D4P7_9ZZZZ</name>
<organism evidence="1">
    <name type="scientific">hydrothermal vent metagenome</name>
    <dbReference type="NCBI Taxonomy" id="652676"/>
    <lineage>
        <taxon>unclassified sequences</taxon>
        <taxon>metagenomes</taxon>
        <taxon>ecological metagenomes</taxon>
    </lineage>
</organism>
<dbReference type="PANTHER" id="PTHR10188:SF6">
    <property type="entry name" value="N(4)-(BETA-N-ACETYLGLUCOSAMINYL)-L-ASPARAGINASE"/>
    <property type="match status" value="1"/>
</dbReference>